<proteinExistence type="predicted"/>
<dbReference type="Proteomes" id="UP001249851">
    <property type="component" value="Unassembled WGS sequence"/>
</dbReference>
<dbReference type="EMBL" id="JARQWQ010000032">
    <property type="protein sequence ID" value="KAK2561529.1"/>
    <property type="molecule type" value="Genomic_DNA"/>
</dbReference>
<protein>
    <submittedName>
        <fullName evidence="1">Uncharacterized protein</fullName>
    </submittedName>
</protein>
<organism evidence="1 2">
    <name type="scientific">Acropora cervicornis</name>
    <name type="common">Staghorn coral</name>
    <dbReference type="NCBI Taxonomy" id="6130"/>
    <lineage>
        <taxon>Eukaryota</taxon>
        <taxon>Metazoa</taxon>
        <taxon>Cnidaria</taxon>
        <taxon>Anthozoa</taxon>
        <taxon>Hexacorallia</taxon>
        <taxon>Scleractinia</taxon>
        <taxon>Astrocoeniina</taxon>
        <taxon>Acroporidae</taxon>
        <taxon>Acropora</taxon>
    </lineage>
</organism>
<keyword evidence="2" id="KW-1185">Reference proteome</keyword>
<evidence type="ECO:0000313" key="1">
    <source>
        <dbReference type="EMBL" id="KAK2561529.1"/>
    </source>
</evidence>
<gene>
    <name evidence="1" type="ORF">P5673_015504</name>
</gene>
<dbReference type="AlphaFoldDB" id="A0AAD9V517"/>
<comment type="caution">
    <text evidence="1">The sequence shown here is derived from an EMBL/GenBank/DDBJ whole genome shotgun (WGS) entry which is preliminary data.</text>
</comment>
<sequence length="197" mass="23699">MEKQYLPGKEIIFTRFNVVEVVLPALESASKKKFIKSFSAEQRKYERLEKQIQRERQDASQRLLLERKDFLRSNSFFKERRRSSSRVPLRREVRDFKENVLERNWKHAELQEKHPSAEFLNRSPYFLPPLYKNVGKDLKEIQTNQLRIELAKKESVDIKDIKNCRYLRLRSAQELDCLAEHSELENENLEKVKKYVA</sequence>
<reference evidence="1" key="2">
    <citation type="journal article" date="2023" name="Science">
        <title>Genomic signatures of disease resistance in endangered staghorn corals.</title>
        <authorList>
            <person name="Vollmer S.V."/>
            <person name="Selwyn J.D."/>
            <person name="Despard B.A."/>
            <person name="Roesel C.L."/>
        </authorList>
    </citation>
    <scope>NUCLEOTIDE SEQUENCE</scope>
    <source>
        <strain evidence="1">K2</strain>
    </source>
</reference>
<reference evidence="1" key="1">
    <citation type="journal article" date="2023" name="G3 (Bethesda)">
        <title>Whole genome assembly and annotation of the endangered Caribbean coral Acropora cervicornis.</title>
        <authorList>
            <person name="Selwyn J.D."/>
            <person name="Vollmer S.V."/>
        </authorList>
    </citation>
    <scope>NUCLEOTIDE SEQUENCE</scope>
    <source>
        <strain evidence="1">K2</strain>
    </source>
</reference>
<name>A0AAD9V517_ACRCE</name>
<accession>A0AAD9V517</accession>
<evidence type="ECO:0000313" key="2">
    <source>
        <dbReference type="Proteomes" id="UP001249851"/>
    </source>
</evidence>